<dbReference type="AlphaFoldDB" id="A0A1F5HYE8"/>
<dbReference type="Pfam" id="PF13473">
    <property type="entry name" value="Cupredoxin_1"/>
    <property type="match status" value="1"/>
</dbReference>
<organism evidence="3 4">
    <name type="scientific">Candidatus Curtissbacteria bacterium RIFCSPLOWO2_01_FULL_42_26</name>
    <dbReference type="NCBI Taxonomy" id="1797729"/>
    <lineage>
        <taxon>Bacteria</taxon>
        <taxon>Candidatus Curtissiibacteriota</taxon>
    </lineage>
</organism>
<dbReference type="Gene3D" id="2.60.40.420">
    <property type="entry name" value="Cupredoxins - blue copper proteins"/>
    <property type="match status" value="1"/>
</dbReference>
<evidence type="ECO:0000256" key="1">
    <source>
        <dbReference type="SAM" id="SignalP"/>
    </source>
</evidence>
<feature type="domain" description="EfeO-type cupredoxin-like" evidence="2">
    <location>
        <begin position="47"/>
        <end position="146"/>
    </location>
</feature>
<evidence type="ECO:0000313" key="3">
    <source>
        <dbReference type="EMBL" id="OGE09151.1"/>
    </source>
</evidence>
<feature type="chain" id="PRO_5009518834" description="EfeO-type cupredoxin-like domain-containing protein" evidence="1">
    <location>
        <begin position="25"/>
        <end position="147"/>
    </location>
</feature>
<proteinExistence type="predicted"/>
<keyword evidence="1" id="KW-0732">Signal</keyword>
<feature type="signal peptide" evidence="1">
    <location>
        <begin position="1"/>
        <end position="24"/>
    </location>
</feature>
<dbReference type="PROSITE" id="PS51257">
    <property type="entry name" value="PROKAR_LIPOPROTEIN"/>
    <property type="match status" value="1"/>
</dbReference>
<dbReference type="Proteomes" id="UP000179227">
    <property type="component" value="Unassembled WGS sequence"/>
</dbReference>
<accession>A0A1F5HYE8</accession>
<name>A0A1F5HYE8_9BACT</name>
<dbReference type="SUPFAM" id="SSF49503">
    <property type="entry name" value="Cupredoxins"/>
    <property type="match status" value="1"/>
</dbReference>
<dbReference type="EMBL" id="MFBS01000024">
    <property type="protein sequence ID" value="OGE09151.1"/>
    <property type="molecule type" value="Genomic_DNA"/>
</dbReference>
<comment type="caution">
    <text evidence="3">The sequence shown here is derived from an EMBL/GenBank/DDBJ whole genome shotgun (WGS) entry which is preliminary data.</text>
</comment>
<sequence length="147" mass="15324">MINLRKSAAIGSVAVLGLVLSACSLYKTSSNTDQIGAGDNTQQQSQAQTQQQEKVVATVTFSDSWVSPATVTIKSGEAITWTNSGSGAVQVASDPHPTHTDNKELSNGQSALQLALGASSTVILTKTGSWGYHNHLNPSTRGKVVVE</sequence>
<evidence type="ECO:0000259" key="2">
    <source>
        <dbReference type="Pfam" id="PF13473"/>
    </source>
</evidence>
<evidence type="ECO:0000313" key="4">
    <source>
        <dbReference type="Proteomes" id="UP000179227"/>
    </source>
</evidence>
<dbReference type="InterPro" id="IPR028096">
    <property type="entry name" value="EfeO_Cupredoxin"/>
</dbReference>
<dbReference type="InterPro" id="IPR008972">
    <property type="entry name" value="Cupredoxin"/>
</dbReference>
<reference evidence="3 4" key="1">
    <citation type="journal article" date="2016" name="Nat. Commun.">
        <title>Thousands of microbial genomes shed light on interconnected biogeochemical processes in an aquifer system.</title>
        <authorList>
            <person name="Anantharaman K."/>
            <person name="Brown C.T."/>
            <person name="Hug L.A."/>
            <person name="Sharon I."/>
            <person name="Castelle C.J."/>
            <person name="Probst A.J."/>
            <person name="Thomas B.C."/>
            <person name="Singh A."/>
            <person name="Wilkins M.J."/>
            <person name="Karaoz U."/>
            <person name="Brodie E.L."/>
            <person name="Williams K.H."/>
            <person name="Hubbard S.S."/>
            <person name="Banfield J.F."/>
        </authorList>
    </citation>
    <scope>NUCLEOTIDE SEQUENCE [LARGE SCALE GENOMIC DNA]</scope>
</reference>
<protein>
    <recommendedName>
        <fullName evidence="2">EfeO-type cupredoxin-like domain-containing protein</fullName>
    </recommendedName>
</protein>
<gene>
    <name evidence="3" type="ORF">A3A60_01210</name>
</gene>
<dbReference type="STRING" id="1797729.A3A60_01210"/>